<name>Q24GG9_TETTS</name>
<gene>
    <name evidence="1" type="ORF">TTHERM_00726220</name>
</gene>
<evidence type="ECO:0000313" key="1">
    <source>
        <dbReference type="EMBL" id="EAS06902.2"/>
    </source>
</evidence>
<protein>
    <submittedName>
        <fullName evidence="1">Uncharacterized protein</fullName>
    </submittedName>
</protein>
<dbReference type="InParanoid" id="Q24GG9"/>
<dbReference type="HOGENOM" id="CLU_289781_0_0_1"/>
<reference evidence="2" key="1">
    <citation type="journal article" date="2006" name="PLoS Biol.">
        <title>Macronuclear genome sequence of the ciliate Tetrahymena thermophila, a model eukaryote.</title>
        <authorList>
            <person name="Eisen J.A."/>
            <person name="Coyne R.S."/>
            <person name="Wu M."/>
            <person name="Wu D."/>
            <person name="Thiagarajan M."/>
            <person name="Wortman J.R."/>
            <person name="Badger J.H."/>
            <person name="Ren Q."/>
            <person name="Amedeo P."/>
            <person name="Jones K.M."/>
            <person name="Tallon L.J."/>
            <person name="Delcher A.L."/>
            <person name="Salzberg S.L."/>
            <person name="Silva J.C."/>
            <person name="Haas B.J."/>
            <person name="Majoros W.H."/>
            <person name="Farzad M."/>
            <person name="Carlton J.M."/>
            <person name="Smith R.K. Jr."/>
            <person name="Garg J."/>
            <person name="Pearlman R.E."/>
            <person name="Karrer K.M."/>
            <person name="Sun L."/>
            <person name="Manning G."/>
            <person name="Elde N.C."/>
            <person name="Turkewitz A.P."/>
            <person name="Asai D.J."/>
            <person name="Wilkes D.E."/>
            <person name="Wang Y."/>
            <person name="Cai H."/>
            <person name="Collins K."/>
            <person name="Stewart B.A."/>
            <person name="Lee S.R."/>
            <person name="Wilamowska K."/>
            <person name="Weinberg Z."/>
            <person name="Ruzzo W.L."/>
            <person name="Wloga D."/>
            <person name="Gaertig J."/>
            <person name="Frankel J."/>
            <person name="Tsao C.-C."/>
            <person name="Gorovsky M.A."/>
            <person name="Keeling P.J."/>
            <person name="Waller R.F."/>
            <person name="Patron N.J."/>
            <person name="Cherry J.M."/>
            <person name="Stover N.A."/>
            <person name="Krieger C.J."/>
            <person name="del Toro C."/>
            <person name="Ryder H.F."/>
            <person name="Williamson S.C."/>
            <person name="Barbeau R.A."/>
            <person name="Hamilton E.P."/>
            <person name="Orias E."/>
        </authorList>
    </citation>
    <scope>NUCLEOTIDE SEQUENCE [LARGE SCALE GENOMIC DNA]</scope>
    <source>
        <strain evidence="2">SB210</strain>
    </source>
</reference>
<proteinExistence type="predicted"/>
<dbReference type="EMBL" id="GG662257">
    <property type="protein sequence ID" value="EAS06902.2"/>
    <property type="molecule type" value="Genomic_DNA"/>
</dbReference>
<sequence>MVEDRIDKLKYDIYISNTYQIFDFEYFIKIQNYQDVLFDSTFGECVYTNLYLFKKHLSVIQCLNGHSSFYHYLPYTYFIDIKNWSIFTEGGTFNLNEMRMCFQSSQNKISEELLSYILSKLLSFAMILNKNDLYYGNYSLETVSFFKQNQVYSLKVNNYGCISGDFNSYFELKTLYKFQQYCEIDFGKLTREQILFAEVYNICMIVTDLIIDDDRDFSNLYEHIKQNLKEQQNLNAEQQQYHKLAHTEFIKTITEKLQNEKEFYKNNIIDFIIEIINMESHTNKPSFERHELEILLKKYDLIDQIEGNKNFQNEIEISEQLITYIFQTTRFFQNQQYKTNLQRCFTNYYLNYFSNEQIYLDFFLKAQKLNLIDQKSRYFLSKLFVIQQYICSLILNNPVCKIDQSFLEIFFQVSIKLFNTLSLNKNNENQELKLLQDKLGPFQSIGQDIVIDYNYRLLINIALKLNQQQFLKQLIFFDGISQQFEKDLKELSVQITILILNNEIEEANDIFKQVNELISQKQNINQPIDIVYLLPLLSFSNIQ</sequence>
<dbReference type="AlphaFoldDB" id="Q24GG9"/>
<dbReference type="Proteomes" id="UP000009168">
    <property type="component" value="Unassembled WGS sequence"/>
</dbReference>
<organism evidence="1 2">
    <name type="scientific">Tetrahymena thermophila (strain SB210)</name>
    <dbReference type="NCBI Taxonomy" id="312017"/>
    <lineage>
        <taxon>Eukaryota</taxon>
        <taxon>Sar</taxon>
        <taxon>Alveolata</taxon>
        <taxon>Ciliophora</taxon>
        <taxon>Intramacronucleata</taxon>
        <taxon>Oligohymenophorea</taxon>
        <taxon>Hymenostomatida</taxon>
        <taxon>Tetrahymenina</taxon>
        <taxon>Tetrahymenidae</taxon>
        <taxon>Tetrahymena</taxon>
    </lineage>
</organism>
<dbReference type="GeneID" id="7845520"/>
<evidence type="ECO:0000313" key="2">
    <source>
        <dbReference type="Proteomes" id="UP000009168"/>
    </source>
</evidence>
<dbReference type="KEGG" id="tet:TTHERM_00726220"/>
<accession>Q24GG9</accession>
<keyword evidence="2" id="KW-1185">Reference proteome</keyword>
<dbReference type="RefSeq" id="XP_001027144.2">
    <property type="nucleotide sequence ID" value="XM_001027144.2"/>
</dbReference>